<dbReference type="Gene3D" id="3.40.50.300">
    <property type="entry name" value="P-loop containing nucleotide triphosphate hydrolases"/>
    <property type="match status" value="1"/>
</dbReference>
<name>L7VVF2_9BACT</name>
<dbReference type="SUPFAM" id="SSF52540">
    <property type="entry name" value="P-loop containing nucleoside triphosphate hydrolases"/>
    <property type="match status" value="1"/>
</dbReference>
<evidence type="ECO:0000259" key="1">
    <source>
        <dbReference type="SMART" id="SM00382"/>
    </source>
</evidence>
<proteinExistence type="predicted"/>
<dbReference type="AlphaFoldDB" id="L7VVF2"/>
<organism evidence="2">
    <name type="scientific">uncultured bacterium A1Q1_fos_91</name>
    <dbReference type="NCBI Taxonomy" id="1256591"/>
    <lineage>
        <taxon>Bacteria</taxon>
        <taxon>environmental samples</taxon>
    </lineage>
</organism>
<dbReference type="GO" id="GO:0005524">
    <property type="term" value="F:ATP binding"/>
    <property type="evidence" value="ECO:0007669"/>
    <property type="project" value="InterPro"/>
</dbReference>
<dbReference type="REBASE" id="60189">
    <property type="entry name" value="UbaA1Q1McrBP"/>
</dbReference>
<dbReference type="GO" id="GO:0016887">
    <property type="term" value="F:ATP hydrolysis activity"/>
    <property type="evidence" value="ECO:0007669"/>
    <property type="project" value="InterPro"/>
</dbReference>
<dbReference type="PANTHER" id="PTHR37291:SF1">
    <property type="entry name" value="TYPE IV METHYL-DIRECTED RESTRICTION ENZYME ECOKMCRB SUBUNIT"/>
    <property type="match status" value="1"/>
</dbReference>
<accession>L7VVF2</accession>
<protein>
    <submittedName>
        <fullName evidence="2">ATPase associated with various cellular activities, AAA_5</fullName>
    </submittedName>
</protein>
<sequence length="486" mass="53551">MTAFEELVSGMARGRDWSLMGDGDAVRKLLDGVYGERCHGAAHHKAAYQVRVNLQKKDDAASYAGWITSENPTSGPYQGTSLVWFPGEGGSVAVLVIGTDGFGADAHILGRPGHRRRLKALSRLHGGKTWVKPDLLDIATEVPASVSSSWPDIAAALKSYGRVIYAATPVRSKEDGARVSDLLNLFFEEHRTPLTGKARDLWSTRTQDIAGAIFPPKTEEDVLALLRERRFVVLEGPPGTGKTRMAWRLADQIGAATRIQFHPARTYEDFVVGLFPRPVGTGLAFEVRPGDLLRANQAAEHGDHVLVIDEINRADLGRVLGESIVLFEAGEDRAVHLPHVPEGFPEELRLHPALHVLATRNTADRSIARMDVAIRRRFAFVEVWPQLDVVAQEGIDFAQALFTDTVQTFAEYADDETLRLVPGHAYFLDPRPDLSEAGRAGRVAHRLEFELLPLLRDYLDERMCGSAAEAIAGLADRVESRLRERA</sequence>
<dbReference type="InterPro" id="IPR052934">
    <property type="entry name" value="Methyl-DNA_Rec/Restrict_Enz"/>
</dbReference>
<dbReference type="SMART" id="SM00382">
    <property type="entry name" value="AAA"/>
    <property type="match status" value="1"/>
</dbReference>
<dbReference type="InterPro" id="IPR003593">
    <property type="entry name" value="AAA+_ATPase"/>
</dbReference>
<evidence type="ECO:0000313" key="2">
    <source>
        <dbReference type="EMBL" id="AGC71474.1"/>
    </source>
</evidence>
<dbReference type="InterPro" id="IPR027417">
    <property type="entry name" value="P-loop_NTPase"/>
</dbReference>
<dbReference type="PANTHER" id="PTHR37291">
    <property type="entry name" value="5-METHYLCYTOSINE-SPECIFIC RESTRICTION ENZYME B"/>
    <property type="match status" value="1"/>
</dbReference>
<dbReference type="EMBL" id="JX649873">
    <property type="protein sequence ID" value="AGC71474.1"/>
    <property type="molecule type" value="Genomic_DNA"/>
</dbReference>
<dbReference type="InterPro" id="IPR011704">
    <property type="entry name" value="ATPase_dyneun-rel_AAA"/>
</dbReference>
<dbReference type="Pfam" id="PF07728">
    <property type="entry name" value="AAA_5"/>
    <property type="match status" value="1"/>
</dbReference>
<reference evidence="2" key="1">
    <citation type="submission" date="2012-09" db="EMBL/GenBank/DDBJ databases">
        <title>Metagenomic Characterization of a Microbial Community in Wastewater Detects High Levels of Antibiotic Resistance.</title>
        <authorList>
            <person name="Abrams M."/>
            <person name="Caldwell A."/>
            <person name="Vandaei E."/>
            <person name="Lee W."/>
            <person name="Perrott J."/>
            <person name="Khan S.Y."/>
            <person name="Ta J."/>
            <person name="Romero D."/>
            <person name="Nguyen V."/>
            <person name="Pourmand N."/>
            <person name="Ouverney C.C."/>
        </authorList>
    </citation>
    <scope>NUCLEOTIDE SEQUENCE</scope>
</reference>
<feature type="domain" description="AAA+ ATPase" evidence="1">
    <location>
        <begin position="228"/>
        <end position="388"/>
    </location>
</feature>